<evidence type="ECO:0000313" key="6">
    <source>
        <dbReference type="EMBL" id="KAF5355004.1"/>
    </source>
</evidence>
<keyword evidence="7" id="KW-1185">Reference proteome</keyword>
<sequence>MAKASISATNIAVYHHLNCDLYLWKTYNEPVSFIDPPKETSELSRAQYHRGEEWESILLEWLDKSDMLLRVPPKPMEAEVLIENILADDRDHFFIAGLCFWPPRDRLAERFEALGNKPVNFGLCVPDLLEVEHKGEKVSWKVVDAKASKSVKTPHHAQIYFYTLCLKYILRSPFFECGESAGIWLPPSEGFDIASPSLTDIKSIDINLLSSSLDAFLFRRLPHILAQRRDQVQWHLNPSCKGCKFAHSCEEKTVETGRLGVIPNLSVEDAQVLKDLLHLGRRRLKRSSEPLTDIEELHTLVNTSGLLKKLSSSGSTTVKKARQLLAIPRRKRLAAARTSPIVEAAISKKIQIIPRLNYTCPSKEDITIVLSFISDPSTTTQALKKFCITTYTSNKCLLPRISTGDGEDLIVTLANLIRLIIGLQKDPEHNHLTTQFYVWSTADRHILQANLINAALSSDASADDARLCIGALAQGAALLQTAYQPILLSGALLGFLSKRRRLKREYQACLARMDLPTTGTAEECRKRVEAAIIKLNEEKEDSLRTGQKQRELGQIPRVIVLKREVERLFALPVAGHWDLEECTTVMLPQRSAVDPPSEEELYRAFRRGSDAELQKWMEARNHAIHDVLMNMRERTCPPTGSQLLINEAKALSVNFMDLCRSDTLRKLFYMQQFEVLTKLTELWNSRIDGCPDAPVLEFRSAKQGARGIEYTFKLVSGILDMPPDKEHPFYDKLLVKDVTLEGRVEDTVPVEALFDDLAVSGCVFPLNRYTRASWEAQPTVVQEQLVVADIKDIKAIGLETIVVLRIWGTWKNQFEAGGQYHLSPRFVDFNTTKVLSSLFEIDLQYETDASVDVTGLKKDLAQVPYLQLILEPRTFGHAPLPETSLKIEGDIQKLFRDLSELGSASAKSLVLKPSQHKAVQRILTNRLSVIWGPPGTGKTYTICLSLLRLLEVERRQDNFDQRVIFLTAMTHAAIEAMLTKLSFLMDCYRTIASLPTEWLDDVKVERVIKGNEHAGPGHTHLVYIYAGTLYQLYNFTKNRNLEVDTLVADEAGQIALGSLSLVMRALSPSSRLIVAGDSEQLAPILSAQYPQLQEQCLFGSVLDSLMHARETKVESKVEKAKATTTTTRALEVVGSSDDVLASQGTVVQLTENFRLNPDLGEFVSTIYSRQFKAQKFQARQIAILLQQAEEVVVEDFWVSEAISEAVRRFLISLSSVMLRKPQDVLKPPQLQLPLEETTGIATDLTLNHQPISLALIRLRTWTSPSDHVPYEMHVHGEAAVAASLVGFIRKCSPNDDIFVATPHRIQREAVKNALQQSRGPSPTLEVALGNLKLGSHSIGGQVTVDTIERLQGSEAAFVICLFSLPQSHTADLGFLLERRRLNVAISRAKSLCILVTSDEVLRPSVRILANEDTAKGYAFLKAYEARAWSYDLSVDLDDFRKNSQSQSQSQSQ</sequence>
<evidence type="ECO:0000256" key="2">
    <source>
        <dbReference type="ARBA" id="ARBA00022801"/>
    </source>
</evidence>
<organism evidence="6 7">
    <name type="scientific">Leucocoprinus leucothites</name>
    <dbReference type="NCBI Taxonomy" id="201217"/>
    <lineage>
        <taxon>Eukaryota</taxon>
        <taxon>Fungi</taxon>
        <taxon>Dikarya</taxon>
        <taxon>Basidiomycota</taxon>
        <taxon>Agaricomycotina</taxon>
        <taxon>Agaricomycetes</taxon>
        <taxon>Agaricomycetidae</taxon>
        <taxon>Agaricales</taxon>
        <taxon>Agaricineae</taxon>
        <taxon>Agaricaceae</taxon>
        <taxon>Leucocoprinus</taxon>
    </lineage>
</organism>
<keyword evidence="1" id="KW-0547">Nucleotide-binding</keyword>
<dbReference type="Gene3D" id="3.40.50.300">
    <property type="entry name" value="P-loop containing nucleotide triphosphate hydrolases"/>
    <property type="match status" value="2"/>
</dbReference>
<dbReference type="SUPFAM" id="SSF52540">
    <property type="entry name" value="P-loop containing nucleoside triphosphate hydrolases"/>
    <property type="match status" value="1"/>
</dbReference>
<dbReference type="InterPro" id="IPR027417">
    <property type="entry name" value="P-loop_NTPase"/>
</dbReference>
<dbReference type="EMBL" id="JAACJO010000008">
    <property type="protein sequence ID" value="KAF5355004.1"/>
    <property type="molecule type" value="Genomic_DNA"/>
</dbReference>
<keyword evidence="2" id="KW-0378">Hydrolase</keyword>
<name>A0A8H5FZS2_9AGAR</name>
<keyword evidence="3" id="KW-0347">Helicase</keyword>
<accession>A0A8H5FZS2</accession>
<dbReference type="Pfam" id="PF13087">
    <property type="entry name" value="AAA_12"/>
    <property type="match status" value="1"/>
</dbReference>
<reference evidence="6 7" key="1">
    <citation type="journal article" date="2020" name="ISME J.">
        <title>Uncovering the hidden diversity of litter-decomposition mechanisms in mushroom-forming fungi.</title>
        <authorList>
            <person name="Floudas D."/>
            <person name="Bentzer J."/>
            <person name="Ahren D."/>
            <person name="Johansson T."/>
            <person name="Persson P."/>
            <person name="Tunlid A."/>
        </authorList>
    </citation>
    <scope>NUCLEOTIDE SEQUENCE [LARGE SCALE GENOMIC DNA]</scope>
    <source>
        <strain evidence="6 7">CBS 146.42</strain>
    </source>
</reference>
<proteinExistence type="predicted"/>
<evidence type="ECO:0000259" key="5">
    <source>
        <dbReference type="Pfam" id="PF13087"/>
    </source>
</evidence>
<dbReference type="PANTHER" id="PTHR43788:SF8">
    <property type="entry name" value="DNA-BINDING PROTEIN SMUBP-2"/>
    <property type="match status" value="1"/>
</dbReference>
<dbReference type="PANTHER" id="PTHR43788">
    <property type="entry name" value="DNA2/NAM7 HELICASE FAMILY MEMBER"/>
    <property type="match status" value="1"/>
</dbReference>
<gene>
    <name evidence="6" type="ORF">D9756_005484</name>
</gene>
<dbReference type="GO" id="GO:0016787">
    <property type="term" value="F:hydrolase activity"/>
    <property type="evidence" value="ECO:0007669"/>
    <property type="project" value="UniProtKB-KW"/>
</dbReference>
<evidence type="ECO:0000313" key="7">
    <source>
        <dbReference type="Proteomes" id="UP000559027"/>
    </source>
</evidence>
<dbReference type="InterPro" id="IPR041679">
    <property type="entry name" value="DNA2/NAM7-like_C"/>
</dbReference>
<evidence type="ECO:0000256" key="1">
    <source>
        <dbReference type="ARBA" id="ARBA00022741"/>
    </source>
</evidence>
<protein>
    <recommendedName>
        <fullName evidence="5">DNA2/NAM7 helicase-like C-terminal domain-containing protein</fullName>
    </recommendedName>
</protein>
<evidence type="ECO:0000256" key="4">
    <source>
        <dbReference type="ARBA" id="ARBA00022840"/>
    </source>
</evidence>
<dbReference type="GO" id="GO:0043139">
    <property type="term" value="F:5'-3' DNA helicase activity"/>
    <property type="evidence" value="ECO:0007669"/>
    <property type="project" value="TreeGrafter"/>
</dbReference>
<comment type="caution">
    <text evidence="6">The sequence shown here is derived from an EMBL/GenBank/DDBJ whole genome shotgun (WGS) entry which is preliminary data.</text>
</comment>
<dbReference type="Pfam" id="PF13245">
    <property type="entry name" value="AAA_19"/>
    <property type="match status" value="1"/>
</dbReference>
<keyword evidence="4" id="KW-0067">ATP-binding</keyword>
<feature type="domain" description="DNA2/NAM7 helicase-like C-terminal" evidence="5">
    <location>
        <begin position="1144"/>
        <end position="1397"/>
    </location>
</feature>
<dbReference type="InterPro" id="IPR050534">
    <property type="entry name" value="Coronavir_polyprotein_1ab"/>
</dbReference>
<dbReference type="Proteomes" id="UP000559027">
    <property type="component" value="Unassembled WGS sequence"/>
</dbReference>
<evidence type="ECO:0000256" key="3">
    <source>
        <dbReference type="ARBA" id="ARBA00022806"/>
    </source>
</evidence>
<dbReference type="GO" id="GO:0005524">
    <property type="term" value="F:ATP binding"/>
    <property type="evidence" value="ECO:0007669"/>
    <property type="project" value="UniProtKB-KW"/>
</dbReference>
<dbReference type="OrthoDB" id="6513042at2759"/>